<evidence type="ECO:0000313" key="2">
    <source>
        <dbReference type="Proteomes" id="UP001165186"/>
    </source>
</evidence>
<dbReference type="EMBL" id="BSXG01000114">
    <property type="protein sequence ID" value="GME44479.1"/>
    <property type="molecule type" value="Genomic_DNA"/>
</dbReference>
<proteinExistence type="predicted"/>
<evidence type="ECO:0000313" key="1">
    <source>
        <dbReference type="EMBL" id="GME44479.1"/>
    </source>
</evidence>
<dbReference type="Proteomes" id="UP001165186">
    <property type="component" value="Unassembled WGS sequence"/>
</dbReference>
<organism evidence="1 2">
    <name type="scientific">Neofusicoccum parvum</name>
    <dbReference type="NCBI Taxonomy" id="310453"/>
    <lineage>
        <taxon>Eukaryota</taxon>
        <taxon>Fungi</taxon>
        <taxon>Dikarya</taxon>
        <taxon>Ascomycota</taxon>
        <taxon>Pezizomycotina</taxon>
        <taxon>Dothideomycetes</taxon>
        <taxon>Dothideomycetes incertae sedis</taxon>
        <taxon>Botryosphaeriales</taxon>
        <taxon>Botryosphaeriaceae</taxon>
        <taxon>Neofusicoccum</taxon>
    </lineage>
</organism>
<accession>A0ACB5SK15</accession>
<keyword evidence="2" id="KW-1185">Reference proteome</keyword>
<gene>
    <name evidence="1" type="primary">g1081</name>
    <name evidence="1" type="ORF">NpPPO83_00001081</name>
</gene>
<comment type="caution">
    <text evidence="1">The sequence shown here is derived from an EMBL/GenBank/DDBJ whole genome shotgun (WGS) entry which is preliminary data.</text>
</comment>
<sequence length="147" mass="15704">MLSTTEALVLSITDLALFAALLAFVLAAHWADNFAGRLRSGFVVVAAFAVVKAVIKTVLSVVRLSRSAHLVLALCATCLTNIDDFGLLALAYTLLGHLVPGVRFRVRAKLSMILLGFGIWSLALTLSIAAFFTNLPLLGKLALDEFC</sequence>
<reference evidence="1" key="1">
    <citation type="submission" date="2024-09" db="EMBL/GenBank/DDBJ databases">
        <title>Draft Genome Sequences of Neofusicoccum parvum.</title>
        <authorList>
            <person name="Ashida A."/>
            <person name="Camagna M."/>
            <person name="Tanaka A."/>
            <person name="Takemoto D."/>
        </authorList>
    </citation>
    <scope>NUCLEOTIDE SEQUENCE</scope>
    <source>
        <strain evidence="1">PPO83</strain>
    </source>
</reference>
<protein>
    <submittedName>
        <fullName evidence="1">Uncharacterized protein</fullName>
    </submittedName>
</protein>
<name>A0ACB5SK15_9PEZI</name>